<dbReference type="PANTHER" id="PTHR11161:SF0">
    <property type="entry name" value="O-ACYLTRANSFERASE LIKE PROTEIN"/>
    <property type="match status" value="1"/>
</dbReference>
<dbReference type="PANTHER" id="PTHR11161">
    <property type="entry name" value="O-ACYLTRANSFERASE"/>
    <property type="match status" value="1"/>
</dbReference>
<evidence type="ECO:0000256" key="2">
    <source>
        <dbReference type="SAM" id="Phobius"/>
    </source>
</evidence>
<feature type="transmembrane region" description="Helical" evidence="2">
    <location>
        <begin position="74"/>
        <end position="97"/>
    </location>
</feature>
<keyword evidence="2" id="KW-1133">Transmembrane helix</keyword>
<organism evidence="3 4">
    <name type="scientific">Haemaphysalis longicornis</name>
    <name type="common">Bush tick</name>
    <dbReference type="NCBI Taxonomy" id="44386"/>
    <lineage>
        <taxon>Eukaryota</taxon>
        <taxon>Metazoa</taxon>
        <taxon>Ecdysozoa</taxon>
        <taxon>Arthropoda</taxon>
        <taxon>Chelicerata</taxon>
        <taxon>Arachnida</taxon>
        <taxon>Acari</taxon>
        <taxon>Parasitiformes</taxon>
        <taxon>Ixodida</taxon>
        <taxon>Ixodoidea</taxon>
        <taxon>Ixodidae</taxon>
        <taxon>Haemaphysalinae</taxon>
        <taxon>Haemaphysalis</taxon>
    </lineage>
</organism>
<evidence type="ECO:0008006" key="5">
    <source>
        <dbReference type="Google" id="ProtNLM"/>
    </source>
</evidence>
<dbReference type="AlphaFoldDB" id="A0A9J6FFQ5"/>
<reference evidence="3 4" key="1">
    <citation type="journal article" date="2020" name="Cell">
        <title>Large-Scale Comparative Analyses of Tick Genomes Elucidate Their Genetic Diversity and Vector Capacities.</title>
        <authorList>
            <consortium name="Tick Genome and Microbiome Consortium (TIGMIC)"/>
            <person name="Jia N."/>
            <person name="Wang J."/>
            <person name="Shi W."/>
            <person name="Du L."/>
            <person name="Sun Y."/>
            <person name="Zhan W."/>
            <person name="Jiang J.F."/>
            <person name="Wang Q."/>
            <person name="Zhang B."/>
            <person name="Ji P."/>
            <person name="Bell-Sakyi L."/>
            <person name="Cui X.M."/>
            <person name="Yuan T.T."/>
            <person name="Jiang B.G."/>
            <person name="Yang W.F."/>
            <person name="Lam T.T."/>
            <person name="Chang Q.C."/>
            <person name="Ding S.J."/>
            <person name="Wang X.J."/>
            <person name="Zhu J.G."/>
            <person name="Ruan X.D."/>
            <person name="Zhao L."/>
            <person name="Wei J.T."/>
            <person name="Ye R.Z."/>
            <person name="Que T.C."/>
            <person name="Du C.H."/>
            <person name="Zhou Y.H."/>
            <person name="Cheng J.X."/>
            <person name="Dai P.F."/>
            <person name="Guo W.B."/>
            <person name="Han X.H."/>
            <person name="Huang E.J."/>
            <person name="Li L.F."/>
            <person name="Wei W."/>
            <person name="Gao Y.C."/>
            <person name="Liu J.Z."/>
            <person name="Shao H.Z."/>
            <person name="Wang X."/>
            <person name="Wang C.C."/>
            <person name="Yang T.C."/>
            <person name="Huo Q.B."/>
            <person name="Li W."/>
            <person name="Chen H.Y."/>
            <person name="Chen S.E."/>
            <person name="Zhou L.G."/>
            <person name="Ni X.B."/>
            <person name="Tian J.H."/>
            <person name="Sheng Y."/>
            <person name="Liu T."/>
            <person name="Pan Y.S."/>
            <person name="Xia L.Y."/>
            <person name="Li J."/>
            <person name="Zhao F."/>
            <person name="Cao W.C."/>
        </authorList>
    </citation>
    <scope>NUCLEOTIDE SEQUENCE [LARGE SCALE GENOMIC DNA]</scope>
    <source>
        <strain evidence="3">HaeL-2018</strain>
    </source>
</reference>
<feature type="transmembrane region" description="Helical" evidence="2">
    <location>
        <begin position="27"/>
        <end position="53"/>
    </location>
</feature>
<feature type="transmembrane region" description="Helical" evidence="2">
    <location>
        <begin position="384"/>
        <end position="404"/>
    </location>
</feature>
<keyword evidence="4" id="KW-1185">Reference proteome</keyword>
<dbReference type="VEuPathDB" id="VectorBase:HLOH_044679"/>
<evidence type="ECO:0000313" key="4">
    <source>
        <dbReference type="Proteomes" id="UP000821853"/>
    </source>
</evidence>
<dbReference type="Proteomes" id="UP000821853">
    <property type="component" value="Chromosome 1"/>
</dbReference>
<feature type="region of interest" description="Disordered" evidence="1">
    <location>
        <begin position="148"/>
        <end position="222"/>
    </location>
</feature>
<sequence length="428" mass="48318">MVAAHEPWRLLTGRIFNMFDFVKHTPFMFIANAYPAADTFFCLSGFLFGYSVFKQRRNLSKWLPILLIRRYVRVIVPCFCLLLVFSLLGLVSSGPIWRDNYALLRGNCEARWWKIPALVNNWEYSLDSGARWAMTCFRRRAAGAKRRDGVSSATADCEHDMRPRRSAPAAQRERVLRKQASQKPRALRHRPPSVGHAPPALDRGNDRSSRQSEGNGRSAFPHFTAGLWKPALRRKRVHFTSFNRCHSTVMGNTSRQVCVLTVQQRRAPRKKKRKGSLLSPSLLAQRKRVGRALSPARRCFGGVDVRCASTAAAASPKGDMADGFSKLPSRCGNPSFRRLTLYDIRDLVRAQCLPHLWFYAADLQLLVGFTPAVVLLVRSPKAGVALTLAMVVACTVYIALQTLYRDLYPVTIYFAEDVMYVAQRNVPG</sequence>
<evidence type="ECO:0000256" key="1">
    <source>
        <dbReference type="SAM" id="MobiDB-lite"/>
    </source>
</evidence>
<gene>
    <name evidence="3" type="ORF">HPB48_008152</name>
</gene>
<name>A0A9J6FFQ5_HAELO</name>
<dbReference type="EMBL" id="JABSTR010000001">
    <property type="protein sequence ID" value="KAH9360876.1"/>
    <property type="molecule type" value="Genomic_DNA"/>
</dbReference>
<proteinExistence type="predicted"/>
<feature type="transmembrane region" description="Helical" evidence="2">
    <location>
        <begin position="356"/>
        <end position="377"/>
    </location>
</feature>
<comment type="caution">
    <text evidence="3">The sequence shown here is derived from an EMBL/GenBank/DDBJ whole genome shotgun (WGS) entry which is preliminary data.</text>
</comment>
<dbReference type="OrthoDB" id="4794873at2759"/>
<keyword evidence="2" id="KW-0472">Membrane</keyword>
<keyword evidence="2" id="KW-0812">Transmembrane</keyword>
<dbReference type="InterPro" id="IPR052728">
    <property type="entry name" value="O2_lipid_transport_reg"/>
</dbReference>
<evidence type="ECO:0000313" key="3">
    <source>
        <dbReference type="EMBL" id="KAH9360876.1"/>
    </source>
</evidence>
<protein>
    <recommendedName>
        <fullName evidence="5">Acyltransferase 3 domain-containing protein</fullName>
    </recommendedName>
</protein>
<accession>A0A9J6FFQ5</accession>